<keyword evidence="7" id="KW-0594">Phospholipid biosynthesis</keyword>
<evidence type="ECO:0000256" key="8">
    <source>
        <dbReference type="ARBA" id="ARBA00023264"/>
    </source>
</evidence>
<dbReference type="InterPro" id="IPR050187">
    <property type="entry name" value="Lipid_Phosphate_FormReg"/>
</dbReference>
<dbReference type="EMBL" id="MSIF01000003">
    <property type="protein sequence ID" value="OLF12416.1"/>
    <property type="molecule type" value="Genomic_DNA"/>
</dbReference>
<dbReference type="GO" id="GO:0008654">
    <property type="term" value="P:phospholipid biosynthetic process"/>
    <property type="evidence" value="ECO:0007669"/>
    <property type="project" value="UniProtKB-KW"/>
</dbReference>
<dbReference type="OrthoDB" id="142078at2"/>
<accession>A0A7Z1B0F8</accession>
<keyword evidence="5 10" id="KW-0418">Kinase</keyword>
<name>A0A7Z1B0F8_9PSEU</name>
<dbReference type="Gene3D" id="3.40.50.10330">
    <property type="entry name" value="Probable inorganic polyphosphate/atp-NAD kinase, domain 1"/>
    <property type="match status" value="1"/>
</dbReference>
<dbReference type="PANTHER" id="PTHR12358:SF106">
    <property type="entry name" value="LIPID KINASE YEGS"/>
    <property type="match status" value="1"/>
</dbReference>
<dbReference type="PROSITE" id="PS50146">
    <property type="entry name" value="DAGK"/>
    <property type="match status" value="1"/>
</dbReference>
<dbReference type="GO" id="GO:0004143">
    <property type="term" value="F:ATP-dependent diacylglycerol kinase activity"/>
    <property type="evidence" value="ECO:0007669"/>
    <property type="project" value="TreeGrafter"/>
</dbReference>
<evidence type="ECO:0000256" key="2">
    <source>
        <dbReference type="ARBA" id="ARBA00005983"/>
    </source>
</evidence>
<dbReference type="InterPro" id="IPR016064">
    <property type="entry name" value="NAD/diacylglycerol_kinase_sf"/>
</dbReference>
<comment type="similarity">
    <text evidence="2">Belongs to the diacylglycerol/lipid kinase family.</text>
</comment>
<evidence type="ECO:0000256" key="4">
    <source>
        <dbReference type="ARBA" id="ARBA00022741"/>
    </source>
</evidence>
<dbReference type="InterPro" id="IPR001206">
    <property type="entry name" value="Diacylglycerol_kinase_cat_dom"/>
</dbReference>
<protein>
    <submittedName>
        <fullName evidence="10">Sphingosine kinase</fullName>
    </submittedName>
</protein>
<keyword evidence="7" id="KW-0444">Lipid biosynthesis</keyword>
<evidence type="ECO:0000313" key="10">
    <source>
        <dbReference type="EMBL" id="OLF12416.1"/>
    </source>
</evidence>
<dbReference type="Proteomes" id="UP000185696">
    <property type="component" value="Unassembled WGS sequence"/>
</dbReference>
<keyword evidence="8" id="KW-1208">Phospholipid metabolism</keyword>
<dbReference type="AlphaFoldDB" id="A0A7Z1B0F8"/>
<dbReference type="SMART" id="SM00046">
    <property type="entry name" value="DAGKc"/>
    <property type="match status" value="1"/>
</dbReference>
<comment type="cofactor">
    <cofactor evidence="1">
        <name>Mg(2+)</name>
        <dbReference type="ChEBI" id="CHEBI:18420"/>
    </cofactor>
</comment>
<gene>
    <name evidence="10" type="ORF">BLA60_09585</name>
</gene>
<dbReference type="PANTHER" id="PTHR12358">
    <property type="entry name" value="SPHINGOSINE KINASE"/>
    <property type="match status" value="1"/>
</dbReference>
<keyword evidence="7" id="KW-0443">Lipid metabolism</keyword>
<dbReference type="InterPro" id="IPR017438">
    <property type="entry name" value="ATP-NAD_kinase_N"/>
</dbReference>
<organism evidence="10 11">
    <name type="scientific">Actinophytocola xinjiangensis</name>
    <dbReference type="NCBI Taxonomy" id="485602"/>
    <lineage>
        <taxon>Bacteria</taxon>
        <taxon>Bacillati</taxon>
        <taxon>Actinomycetota</taxon>
        <taxon>Actinomycetes</taxon>
        <taxon>Pseudonocardiales</taxon>
        <taxon>Pseudonocardiaceae</taxon>
    </lineage>
</organism>
<proteinExistence type="inferred from homology"/>
<evidence type="ECO:0000256" key="7">
    <source>
        <dbReference type="ARBA" id="ARBA00023209"/>
    </source>
</evidence>
<keyword evidence="3" id="KW-0808">Transferase</keyword>
<dbReference type="InterPro" id="IPR045540">
    <property type="entry name" value="YegS/DAGK_C"/>
</dbReference>
<keyword evidence="6" id="KW-0067">ATP-binding</keyword>
<evidence type="ECO:0000313" key="11">
    <source>
        <dbReference type="Proteomes" id="UP000185696"/>
    </source>
</evidence>
<dbReference type="GO" id="GO:0005524">
    <property type="term" value="F:ATP binding"/>
    <property type="evidence" value="ECO:0007669"/>
    <property type="project" value="UniProtKB-KW"/>
</dbReference>
<evidence type="ECO:0000256" key="5">
    <source>
        <dbReference type="ARBA" id="ARBA00022777"/>
    </source>
</evidence>
<dbReference type="SUPFAM" id="SSF111331">
    <property type="entry name" value="NAD kinase/diacylglycerol kinase-like"/>
    <property type="match status" value="1"/>
</dbReference>
<evidence type="ECO:0000256" key="1">
    <source>
        <dbReference type="ARBA" id="ARBA00001946"/>
    </source>
</evidence>
<keyword evidence="4" id="KW-0547">Nucleotide-binding</keyword>
<dbReference type="Gene3D" id="2.60.200.40">
    <property type="match status" value="1"/>
</dbReference>
<evidence type="ECO:0000256" key="3">
    <source>
        <dbReference type="ARBA" id="ARBA00022679"/>
    </source>
</evidence>
<dbReference type="Pfam" id="PF19279">
    <property type="entry name" value="YegS_C"/>
    <property type="match status" value="1"/>
</dbReference>
<feature type="domain" description="DAGKc" evidence="9">
    <location>
        <begin position="1"/>
        <end position="136"/>
    </location>
</feature>
<dbReference type="Pfam" id="PF00781">
    <property type="entry name" value="DAGK_cat"/>
    <property type="match status" value="1"/>
</dbReference>
<reference evidence="10 11" key="1">
    <citation type="submission" date="2016-12" db="EMBL/GenBank/DDBJ databases">
        <title>The draft genome sequence of Actinophytocola xinjiangensis.</title>
        <authorList>
            <person name="Wang W."/>
            <person name="Yuan L."/>
        </authorList>
    </citation>
    <scope>NUCLEOTIDE SEQUENCE [LARGE SCALE GENOMIC DNA]</scope>
    <source>
        <strain evidence="10 11">CGMCC 4.4663</strain>
    </source>
</reference>
<evidence type="ECO:0000256" key="6">
    <source>
        <dbReference type="ARBA" id="ARBA00022840"/>
    </source>
</evidence>
<comment type="caution">
    <text evidence="10">The sequence shown here is derived from an EMBL/GenBank/DDBJ whole genome shotgun (WGS) entry which is preliminary data.</text>
</comment>
<sequence>MRAAVVVHPASGRGRAGRVADIVATRLQDQVGDLITDLVTVRVNTVEESRRLMGRAHDAGLDLVVVVGGDGSAHQGVQFCAERDVALAVIPAGTGNDLARTLGAPADPVAAADALVEDLLADRFTRIDLGRIEGEPAGSRWFAGVLCAGFDSAVNERANRMRWPSGPRRYDLAIVAEMARLRPGRLTVEQDGVRTEGEATQIAVGNIRHYGGGIPICPAADPTDGLFDLTLVGPASRLDLVRMLPGLRTGRHVEHPAVTTSRAGRVRLGEANGWVAYADGERIGPLPVEVTCVPKALNVVGRVVSD</sequence>
<keyword evidence="11" id="KW-1185">Reference proteome</keyword>
<evidence type="ECO:0000259" key="9">
    <source>
        <dbReference type="PROSITE" id="PS50146"/>
    </source>
</evidence>
<dbReference type="GO" id="GO:0005886">
    <property type="term" value="C:plasma membrane"/>
    <property type="evidence" value="ECO:0007669"/>
    <property type="project" value="TreeGrafter"/>
</dbReference>